<evidence type="ECO:0000259" key="9">
    <source>
        <dbReference type="PROSITE" id="PS51382"/>
    </source>
</evidence>
<feature type="compositionally biased region" description="Low complexity" evidence="6">
    <location>
        <begin position="187"/>
        <end position="202"/>
    </location>
</feature>
<evidence type="ECO:0000256" key="4">
    <source>
        <dbReference type="ARBA" id="ARBA00022989"/>
    </source>
</evidence>
<dbReference type="PANTHER" id="PTHR10783:SF103">
    <property type="entry name" value="SOLUTE CARRIER FAMILY 53 MEMBER 1"/>
    <property type="match status" value="1"/>
</dbReference>
<feature type="compositionally biased region" description="Basic and acidic residues" evidence="6">
    <location>
        <begin position="1047"/>
        <end position="1057"/>
    </location>
</feature>
<keyword evidence="3 7" id="KW-0812">Transmembrane</keyword>
<feature type="compositionally biased region" description="Basic and acidic residues" evidence="6">
    <location>
        <begin position="87"/>
        <end position="100"/>
    </location>
</feature>
<evidence type="ECO:0000256" key="7">
    <source>
        <dbReference type="SAM" id="Phobius"/>
    </source>
</evidence>
<proteinExistence type="inferred from homology"/>
<dbReference type="GO" id="GO:0000822">
    <property type="term" value="F:inositol hexakisphosphate binding"/>
    <property type="evidence" value="ECO:0007669"/>
    <property type="project" value="TreeGrafter"/>
</dbReference>
<evidence type="ECO:0000256" key="2">
    <source>
        <dbReference type="ARBA" id="ARBA00009665"/>
    </source>
</evidence>
<feature type="compositionally biased region" description="Low complexity" evidence="6">
    <location>
        <begin position="262"/>
        <end position="276"/>
    </location>
</feature>
<feature type="region of interest" description="Disordered" evidence="6">
    <location>
        <begin position="367"/>
        <end position="421"/>
    </location>
</feature>
<feature type="compositionally biased region" description="Polar residues" evidence="6">
    <location>
        <begin position="248"/>
        <end position="258"/>
    </location>
</feature>
<keyword evidence="11" id="KW-1185">Reference proteome</keyword>
<keyword evidence="5 7" id="KW-0472">Membrane</keyword>
<feature type="transmembrane region" description="Helical" evidence="7">
    <location>
        <begin position="674"/>
        <end position="692"/>
    </location>
</feature>
<feature type="region of interest" description="Disordered" evidence="6">
    <location>
        <begin position="83"/>
        <end position="210"/>
    </location>
</feature>
<dbReference type="GO" id="GO:0016036">
    <property type="term" value="P:cellular response to phosphate starvation"/>
    <property type="evidence" value="ECO:0007669"/>
    <property type="project" value="TreeGrafter"/>
</dbReference>
<feature type="compositionally biased region" description="Polar residues" evidence="6">
    <location>
        <begin position="1089"/>
        <end position="1098"/>
    </location>
</feature>
<feature type="region of interest" description="Disordered" evidence="6">
    <location>
        <begin position="1047"/>
        <end position="1098"/>
    </location>
</feature>
<dbReference type="InterPro" id="IPR004331">
    <property type="entry name" value="SPX_dom"/>
</dbReference>
<feature type="compositionally biased region" description="Gly residues" evidence="6">
    <location>
        <begin position="379"/>
        <end position="398"/>
    </location>
</feature>
<dbReference type="GO" id="GO:0005794">
    <property type="term" value="C:Golgi apparatus"/>
    <property type="evidence" value="ECO:0007669"/>
    <property type="project" value="TreeGrafter"/>
</dbReference>
<feature type="region of interest" description="Disordered" evidence="6">
    <location>
        <begin position="245"/>
        <end position="278"/>
    </location>
</feature>
<dbReference type="OrthoDB" id="9970435at2759"/>
<feature type="compositionally biased region" description="Acidic residues" evidence="6">
    <location>
        <begin position="1058"/>
        <end position="1071"/>
    </location>
</feature>
<dbReference type="PROSITE" id="PS51380">
    <property type="entry name" value="EXS"/>
    <property type="match status" value="1"/>
</dbReference>
<dbReference type="OMA" id="GDMYCSL"/>
<dbReference type="PANTHER" id="PTHR10783">
    <property type="entry name" value="XENOTROPIC AND POLYTROPIC RETROVIRUS RECEPTOR 1-RELATED"/>
    <property type="match status" value="1"/>
</dbReference>
<organism evidence="10 11">
    <name type="scientific">Pyronema omphalodes (strain CBS 100304)</name>
    <name type="common">Pyronema confluens</name>
    <dbReference type="NCBI Taxonomy" id="1076935"/>
    <lineage>
        <taxon>Eukaryota</taxon>
        <taxon>Fungi</taxon>
        <taxon>Dikarya</taxon>
        <taxon>Ascomycota</taxon>
        <taxon>Pezizomycotina</taxon>
        <taxon>Pezizomycetes</taxon>
        <taxon>Pezizales</taxon>
        <taxon>Pyronemataceae</taxon>
        <taxon>Pyronema</taxon>
    </lineage>
</organism>
<reference evidence="10 11" key="1">
    <citation type="journal article" date="2013" name="PLoS Genet.">
        <title>The genome and development-dependent transcriptomes of Pyronema confluens: a window into fungal evolution.</title>
        <authorList>
            <person name="Traeger S."/>
            <person name="Altegoer F."/>
            <person name="Freitag M."/>
            <person name="Gabaldon T."/>
            <person name="Kempken F."/>
            <person name="Kumar A."/>
            <person name="Marcet-Houben M."/>
            <person name="Poggeler S."/>
            <person name="Stajich J.E."/>
            <person name="Nowrousian M."/>
        </authorList>
    </citation>
    <scope>NUCLEOTIDE SEQUENCE [LARGE SCALE GENOMIC DNA]</scope>
    <source>
        <strain evidence="11">CBS 100304</strain>
        <tissue evidence="10">Vegetative mycelium</tissue>
    </source>
</reference>
<dbReference type="CDD" id="cd14475">
    <property type="entry name" value="SPX_SYG1_like"/>
    <property type="match status" value="1"/>
</dbReference>
<dbReference type="Proteomes" id="UP000018144">
    <property type="component" value="Unassembled WGS sequence"/>
</dbReference>
<sequence length="1098" mass="124459">MKFAKTLEDVMVPEWRTKYVEYKQGKKRIKATTNNLRIASSSPAINALRRTASKTQSSIEPKLVAGARRVSAVLLSPNLFSSSYQRRSQDKDDDAKHTEAGEVGSEARGGETQHISPPASPTSLSPPPISPASRTAPIQVTSASPRPISPTSVLPPLPSPTAITPRVGTDRHSSATLKPPSHRRHSSYGSLGYSPGYSPGSPHDNSSAARAPSLLLPEPIQPIDSPGSHGIPVFNEGLNLGGPALSVKSRTSAETSRPTLPRPASSNPCAASSNPRDSFQPPLLKRIFTLGGRVPAITEPESSPSIEQVQAEAEKEFLKWLLGELKKCEDFYVSRETEATRRFEEMKEQLDIMRERWWREKHGEFEEDDCEDMTDDLGSGSGGEGTGMGGEYGEGGPGEFAKTEGHGGHGHHGHGVVNGNGKKRVGWKTFTEAMSGLSRSHATVSPVNPLGVMNSPSGGTRDYVRRAPIRKPLNNPAHRVAKRKLKKAYIEYYHGLEMLKSYVTVNRECFRKITKKFDKASGLRTSHRFMTEYVDKSRFGAADNELDDLLNDTEGLFARFFERGNRKEASARLRSRESKTVYYASVWRSGFYIGLALVIAAYGLYNAVVKLYDANSPERAVRTSYLLQVWGGVSLLLLQTILFTINLRVWHRNKINYAFIFEFDPRNQLNYRQFLEIPALISVIFAICFWFSSHDFWDGRMDMIYWPVIFVAISGCLLLNPFRVFYYHSRKWMFKTLWRLACSGAYPVEFKDFWMGDMLCSQTYALGNISLFFCLYSHSWNNPTQCNSNHSRLMGFFTALPGILRLLQCLRRYYNSKMAFPHLANGGKYLFTILHYTTLSIWRLHITHNPSKAAFIAIASINSIYTTVWDIAMDWSLLDPYAPYPFLRKSLGFKKAWPYYLAMFIDPILRCTWFFYIIYAEQVQHSALQSYILALGEVLRRFMWAFFRMENEHVGNVDANRAYRDIPLPYHLPASASTVTTPTILEEMEDIERPHLQPSIPILEIDLERMDSGLRRRASKRGQIPGSPLVRTMTRVGRTMNQAHLQDYERRRNREEETQNDSDSEEEEEGDYYERTRETSENEGRLTMRRNTIASIRI</sequence>
<dbReference type="Pfam" id="PF03124">
    <property type="entry name" value="EXS"/>
    <property type="match status" value="1"/>
</dbReference>
<dbReference type="AlphaFoldDB" id="U4KVJ1"/>
<protein>
    <submittedName>
        <fullName evidence="10">Similar to Protein SYG1 homolog acc. no. Q9UU86</fullName>
    </submittedName>
</protein>
<evidence type="ECO:0000313" key="11">
    <source>
        <dbReference type="Proteomes" id="UP000018144"/>
    </source>
</evidence>
<name>U4KVJ1_PYROM</name>
<feature type="transmembrane region" description="Helical" evidence="7">
    <location>
        <begin position="704"/>
        <end position="726"/>
    </location>
</feature>
<keyword evidence="4 7" id="KW-1133">Transmembrane helix</keyword>
<dbReference type="GO" id="GO:0006817">
    <property type="term" value="P:phosphate ion transport"/>
    <property type="evidence" value="ECO:0007669"/>
    <property type="project" value="TreeGrafter"/>
</dbReference>
<feature type="domain" description="SPX" evidence="9">
    <location>
        <begin position="1"/>
        <end position="531"/>
    </location>
</feature>
<evidence type="ECO:0000256" key="6">
    <source>
        <dbReference type="SAM" id="MobiDB-lite"/>
    </source>
</evidence>
<feature type="domain" description="EXS" evidence="8">
    <location>
        <begin position="785"/>
        <end position="980"/>
    </location>
</feature>
<gene>
    <name evidence="10" type="ORF">PCON_04904</name>
</gene>
<feature type="transmembrane region" description="Helical" evidence="7">
    <location>
        <begin position="581"/>
        <end position="605"/>
    </location>
</feature>
<evidence type="ECO:0000256" key="1">
    <source>
        <dbReference type="ARBA" id="ARBA00004141"/>
    </source>
</evidence>
<dbReference type="EMBL" id="HF935245">
    <property type="protein sequence ID" value="CCX05317.1"/>
    <property type="molecule type" value="Genomic_DNA"/>
</dbReference>
<evidence type="ECO:0000256" key="5">
    <source>
        <dbReference type="ARBA" id="ARBA00023136"/>
    </source>
</evidence>
<dbReference type="Pfam" id="PF03105">
    <property type="entry name" value="SPX"/>
    <property type="match status" value="1"/>
</dbReference>
<feature type="transmembrane region" description="Helical" evidence="7">
    <location>
        <begin position="625"/>
        <end position="645"/>
    </location>
</feature>
<dbReference type="GO" id="GO:0005886">
    <property type="term" value="C:plasma membrane"/>
    <property type="evidence" value="ECO:0007669"/>
    <property type="project" value="TreeGrafter"/>
</dbReference>
<dbReference type="STRING" id="1076935.U4KVJ1"/>
<feature type="compositionally biased region" description="Basic and acidic residues" evidence="6">
    <location>
        <begin position="1072"/>
        <end position="1086"/>
    </location>
</feature>
<comment type="subcellular location">
    <subcellularLocation>
        <location evidence="1">Membrane</location>
        <topology evidence="1">Multi-pass membrane protein</topology>
    </subcellularLocation>
</comment>
<comment type="similarity">
    <text evidence="2">Belongs to the SYG1 (TC 2.A.94) family.</text>
</comment>
<accession>U4KVJ1</accession>
<feature type="compositionally biased region" description="Pro residues" evidence="6">
    <location>
        <begin position="118"/>
        <end position="130"/>
    </location>
</feature>
<dbReference type="eggNOG" id="KOG1162">
    <property type="taxonomic scope" value="Eukaryota"/>
</dbReference>
<dbReference type="PROSITE" id="PS51382">
    <property type="entry name" value="SPX"/>
    <property type="match status" value="1"/>
</dbReference>
<evidence type="ECO:0000256" key="3">
    <source>
        <dbReference type="ARBA" id="ARBA00022692"/>
    </source>
</evidence>
<dbReference type="InterPro" id="IPR004342">
    <property type="entry name" value="EXS_C"/>
</dbReference>
<feature type="transmembrane region" description="Helical" evidence="7">
    <location>
        <begin position="897"/>
        <end position="919"/>
    </location>
</feature>
<feature type="transmembrane region" description="Helical" evidence="7">
    <location>
        <begin position="853"/>
        <end position="877"/>
    </location>
</feature>
<evidence type="ECO:0000259" key="8">
    <source>
        <dbReference type="PROSITE" id="PS51380"/>
    </source>
</evidence>
<evidence type="ECO:0000313" key="10">
    <source>
        <dbReference type="EMBL" id="CCX05317.1"/>
    </source>
</evidence>